<evidence type="ECO:0000313" key="3">
    <source>
        <dbReference type="Proteomes" id="UP000243217"/>
    </source>
</evidence>
<keyword evidence="1" id="KW-0472">Membrane</keyword>
<keyword evidence="1" id="KW-0812">Transmembrane</keyword>
<comment type="caution">
    <text evidence="2">The sequence shown here is derived from an EMBL/GenBank/DDBJ whole genome shotgun (WGS) entry which is preliminary data.</text>
</comment>
<name>A0A1V9ZV35_9STRA</name>
<accession>A0A1V9ZV35</accession>
<evidence type="ECO:0000256" key="1">
    <source>
        <dbReference type="SAM" id="Phobius"/>
    </source>
</evidence>
<reference evidence="2 3" key="1">
    <citation type="journal article" date="2014" name="Genome Biol. Evol.">
        <title>The secreted proteins of Achlya hypogyna and Thraustotheca clavata identify the ancestral oomycete secretome and reveal gene acquisitions by horizontal gene transfer.</title>
        <authorList>
            <person name="Misner I."/>
            <person name="Blouin N."/>
            <person name="Leonard G."/>
            <person name="Richards T.A."/>
            <person name="Lane C.E."/>
        </authorList>
    </citation>
    <scope>NUCLEOTIDE SEQUENCE [LARGE SCALE GENOMIC DNA]</scope>
    <source>
        <strain evidence="2 3">ATCC 34112</strain>
    </source>
</reference>
<protein>
    <recommendedName>
        <fullName evidence="4">Major facilitator superfamily (MFS) profile domain-containing protein</fullName>
    </recommendedName>
</protein>
<dbReference type="OrthoDB" id="63849at2759"/>
<sequence>MPVNSGSVAQACLTDSNIKDMQTLFTLPLTTAQVNAFNKSPKCQGCQGFKNFMQDRLGYSQIGASSVRSAYTAFCDIVPLLTAYIADEHVGRFKLVSFSGVWYVVGITLLTFAAHPYILEHHLNLANVCFLISIFVGIAVGN</sequence>
<dbReference type="SUPFAM" id="SSF103473">
    <property type="entry name" value="MFS general substrate transporter"/>
    <property type="match status" value="1"/>
</dbReference>
<proteinExistence type="predicted"/>
<feature type="transmembrane region" description="Helical" evidence="1">
    <location>
        <begin position="125"/>
        <end position="141"/>
    </location>
</feature>
<dbReference type="Gene3D" id="1.20.1250.20">
    <property type="entry name" value="MFS general substrate transporter like domains"/>
    <property type="match status" value="1"/>
</dbReference>
<keyword evidence="3" id="KW-1185">Reference proteome</keyword>
<dbReference type="InterPro" id="IPR036259">
    <property type="entry name" value="MFS_trans_sf"/>
</dbReference>
<dbReference type="AlphaFoldDB" id="A0A1V9ZV35"/>
<dbReference type="Proteomes" id="UP000243217">
    <property type="component" value="Unassembled WGS sequence"/>
</dbReference>
<organism evidence="2 3">
    <name type="scientific">Thraustotheca clavata</name>
    <dbReference type="NCBI Taxonomy" id="74557"/>
    <lineage>
        <taxon>Eukaryota</taxon>
        <taxon>Sar</taxon>
        <taxon>Stramenopiles</taxon>
        <taxon>Oomycota</taxon>
        <taxon>Saprolegniomycetes</taxon>
        <taxon>Saprolegniales</taxon>
        <taxon>Achlyaceae</taxon>
        <taxon>Thraustotheca</taxon>
    </lineage>
</organism>
<evidence type="ECO:0000313" key="2">
    <source>
        <dbReference type="EMBL" id="OQS01854.1"/>
    </source>
</evidence>
<feature type="transmembrane region" description="Helical" evidence="1">
    <location>
        <begin position="101"/>
        <end position="119"/>
    </location>
</feature>
<gene>
    <name evidence="2" type="ORF">THRCLA_21590</name>
</gene>
<dbReference type="EMBL" id="JNBS01001379">
    <property type="protein sequence ID" value="OQS01854.1"/>
    <property type="molecule type" value="Genomic_DNA"/>
</dbReference>
<keyword evidence="1" id="KW-1133">Transmembrane helix</keyword>
<evidence type="ECO:0008006" key="4">
    <source>
        <dbReference type="Google" id="ProtNLM"/>
    </source>
</evidence>